<sequence length="517" mass="54614">MLTVGKRRVVVTTNMASTRIGGAGLVRAAQAGDRAALDELAATHLPMVYTIVRQALDGHPDVDDVTQDIMLRALRQLPSLRAPESFRPWLAAIALRQVGTYQHRADRAAAQLVPLDEATGMPDAEAEFEGVTDLRADLSAQRRRVQRAGRWLDADDRRLLALWWLEVAGRLSRAELAEALGVTVLHAGVRVQRMRAQLEISRSIVAALDARPRCPLLAAEVSGWDGRPGPRWRKRLARHVRDCPICARATGDQAPIDRLLPALALVPVPAAVLSKTVSLTGTAAAGKAGVLGHLMALAAAHPVVTAVAAGTLIAGTTAGAVVVSGPATSQPATVAQTPHPTTIAAPASSAPAGRAATTSAAPSRSATSAAAPLRPGPVSLEPANTTGRYVTVAGDYGMLTRVGPDDTRAARRQATFQAVAGLADPDCFSFRAADGRYLRHASWRLRVNPDDGTKLFHGDATFCPGAGDTPGSVTLESSNYPGWFLRHRGDELWVDQFDGTADFRVDGSFLIRPALAG</sequence>
<dbReference type="Gene3D" id="2.80.10.50">
    <property type="match status" value="1"/>
</dbReference>
<dbReference type="RefSeq" id="WP_284922055.1">
    <property type="nucleotide sequence ID" value="NZ_CP126980.1"/>
</dbReference>
<dbReference type="NCBIfam" id="TIGR02937">
    <property type="entry name" value="sigma70-ECF"/>
    <property type="match status" value="1"/>
</dbReference>
<name>A0ABY8WRQ2_9ACTN</name>
<evidence type="ECO:0000256" key="4">
    <source>
        <dbReference type="ARBA" id="ARBA00023163"/>
    </source>
</evidence>
<dbReference type="InterPro" id="IPR014284">
    <property type="entry name" value="RNA_pol_sigma-70_dom"/>
</dbReference>
<dbReference type="Pfam" id="PF05270">
    <property type="entry name" value="AbfB"/>
    <property type="match status" value="1"/>
</dbReference>
<dbReference type="PANTHER" id="PTHR43133">
    <property type="entry name" value="RNA POLYMERASE ECF-TYPE SIGMA FACTO"/>
    <property type="match status" value="1"/>
</dbReference>
<dbReference type="EMBL" id="CP126980">
    <property type="protein sequence ID" value="WIN00526.1"/>
    <property type="molecule type" value="Genomic_DNA"/>
</dbReference>
<dbReference type="InterPro" id="IPR007934">
    <property type="entry name" value="AbfB_ABD"/>
</dbReference>
<gene>
    <name evidence="8" type="ORF">ACTOB_004238</name>
</gene>
<dbReference type="InterPro" id="IPR007627">
    <property type="entry name" value="RNA_pol_sigma70_r2"/>
</dbReference>
<proteinExistence type="predicted"/>
<dbReference type="SUPFAM" id="SSF110221">
    <property type="entry name" value="AbfB domain"/>
    <property type="match status" value="1"/>
</dbReference>
<evidence type="ECO:0000256" key="5">
    <source>
        <dbReference type="SAM" id="MobiDB-lite"/>
    </source>
</evidence>
<evidence type="ECO:0000313" key="9">
    <source>
        <dbReference type="Proteomes" id="UP001240150"/>
    </source>
</evidence>
<reference evidence="8 9" key="1">
    <citation type="submission" date="2023-06" db="EMBL/GenBank/DDBJ databases">
        <authorList>
            <person name="Yushchuk O."/>
            <person name="Binda E."/>
            <person name="Ruckert-Reed C."/>
            <person name="Fedorenko V."/>
            <person name="Kalinowski J."/>
            <person name="Marinelli F."/>
        </authorList>
    </citation>
    <scope>NUCLEOTIDE SEQUENCE [LARGE SCALE GENOMIC DNA]</scope>
    <source>
        <strain evidence="8 9">NRRL 3884</strain>
    </source>
</reference>
<dbReference type="Gene3D" id="1.10.1740.10">
    <property type="match status" value="1"/>
</dbReference>
<keyword evidence="3" id="KW-0238">DNA-binding</keyword>
<dbReference type="SUPFAM" id="SSF88946">
    <property type="entry name" value="Sigma2 domain of RNA polymerase sigma factors"/>
    <property type="match status" value="1"/>
</dbReference>
<dbReference type="InterPro" id="IPR036195">
    <property type="entry name" value="AbfB_ABD_sf"/>
</dbReference>
<accession>A0ABY8WRQ2</accession>
<dbReference type="Pfam" id="PF04542">
    <property type="entry name" value="Sigma70_r2"/>
    <property type="match status" value="1"/>
</dbReference>
<feature type="compositionally biased region" description="Low complexity" evidence="5">
    <location>
        <begin position="341"/>
        <end position="372"/>
    </location>
</feature>
<feature type="domain" description="Alpha-L-arabinofuranosidase B arabinose-binding" evidence="7">
    <location>
        <begin position="379"/>
        <end position="511"/>
    </location>
</feature>
<evidence type="ECO:0000259" key="7">
    <source>
        <dbReference type="Pfam" id="PF05270"/>
    </source>
</evidence>
<protein>
    <submittedName>
        <fullName evidence="8">Sigma-70 family RNA polymerase sigma factor</fullName>
    </submittedName>
</protein>
<keyword evidence="1" id="KW-0805">Transcription regulation</keyword>
<evidence type="ECO:0000256" key="2">
    <source>
        <dbReference type="ARBA" id="ARBA00023082"/>
    </source>
</evidence>
<evidence type="ECO:0000313" key="8">
    <source>
        <dbReference type="EMBL" id="WIN00526.1"/>
    </source>
</evidence>
<dbReference type="InterPro" id="IPR013325">
    <property type="entry name" value="RNA_pol_sigma_r2"/>
</dbReference>
<evidence type="ECO:0000259" key="6">
    <source>
        <dbReference type="Pfam" id="PF04542"/>
    </source>
</evidence>
<evidence type="ECO:0000256" key="1">
    <source>
        <dbReference type="ARBA" id="ARBA00023015"/>
    </source>
</evidence>
<keyword evidence="9" id="KW-1185">Reference proteome</keyword>
<dbReference type="PANTHER" id="PTHR43133:SF8">
    <property type="entry name" value="RNA POLYMERASE SIGMA FACTOR HI_1459-RELATED"/>
    <property type="match status" value="1"/>
</dbReference>
<keyword evidence="4" id="KW-0804">Transcription</keyword>
<feature type="domain" description="RNA polymerase sigma-70 region 2" evidence="6">
    <location>
        <begin position="41"/>
        <end position="102"/>
    </location>
</feature>
<feature type="region of interest" description="Disordered" evidence="5">
    <location>
        <begin position="341"/>
        <end position="384"/>
    </location>
</feature>
<keyword evidence="2" id="KW-0731">Sigma factor</keyword>
<dbReference type="InterPro" id="IPR039425">
    <property type="entry name" value="RNA_pol_sigma-70-like"/>
</dbReference>
<dbReference type="CDD" id="cd23399">
    <property type="entry name" value="beta-trefoil_ABD_ABFB"/>
    <property type="match status" value="1"/>
</dbReference>
<evidence type="ECO:0000256" key="3">
    <source>
        <dbReference type="ARBA" id="ARBA00023125"/>
    </source>
</evidence>
<organism evidence="8 9">
    <name type="scientific">Actinoplanes oblitus</name>
    <dbReference type="NCBI Taxonomy" id="3040509"/>
    <lineage>
        <taxon>Bacteria</taxon>
        <taxon>Bacillati</taxon>
        <taxon>Actinomycetota</taxon>
        <taxon>Actinomycetes</taxon>
        <taxon>Micromonosporales</taxon>
        <taxon>Micromonosporaceae</taxon>
        <taxon>Actinoplanes</taxon>
    </lineage>
</organism>
<dbReference type="Proteomes" id="UP001240150">
    <property type="component" value="Chromosome"/>
</dbReference>